<dbReference type="Proteomes" id="UP000281553">
    <property type="component" value="Unassembled WGS sequence"/>
</dbReference>
<evidence type="ECO:0000313" key="2">
    <source>
        <dbReference type="EMBL" id="VDN22262.1"/>
    </source>
</evidence>
<dbReference type="EMBL" id="UYRU01072441">
    <property type="protein sequence ID" value="VDN22262.1"/>
    <property type="molecule type" value="Genomic_DNA"/>
</dbReference>
<name>A0A3P7PR41_DIBLA</name>
<feature type="compositionally biased region" description="Polar residues" evidence="1">
    <location>
        <begin position="42"/>
        <end position="54"/>
    </location>
</feature>
<feature type="region of interest" description="Disordered" evidence="1">
    <location>
        <begin position="14"/>
        <end position="75"/>
    </location>
</feature>
<sequence>MVILYMTVLHWKTNSANGRPSDAGHGGDEKPYPTPGIVPPGGSSTAESAAQGRTANKDPPLGALFSSPGPTVTPF</sequence>
<keyword evidence="3" id="KW-1185">Reference proteome</keyword>
<reference evidence="2 3" key="1">
    <citation type="submission" date="2018-11" db="EMBL/GenBank/DDBJ databases">
        <authorList>
            <consortium name="Pathogen Informatics"/>
        </authorList>
    </citation>
    <scope>NUCLEOTIDE SEQUENCE [LARGE SCALE GENOMIC DNA]</scope>
</reference>
<evidence type="ECO:0000256" key="1">
    <source>
        <dbReference type="SAM" id="MobiDB-lite"/>
    </source>
</evidence>
<evidence type="ECO:0000313" key="3">
    <source>
        <dbReference type="Proteomes" id="UP000281553"/>
    </source>
</evidence>
<dbReference type="AlphaFoldDB" id="A0A3P7PR41"/>
<organism evidence="2 3">
    <name type="scientific">Dibothriocephalus latus</name>
    <name type="common">Fish tapeworm</name>
    <name type="synonym">Diphyllobothrium latum</name>
    <dbReference type="NCBI Taxonomy" id="60516"/>
    <lineage>
        <taxon>Eukaryota</taxon>
        <taxon>Metazoa</taxon>
        <taxon>Spiralia</taxon>
        <taxon>Lophotrochozoa</taxon>
        <taxon>Platyhelminthes</taxon>
        <taxon>Cestoda</taxon>
        <taxon>Eucestoda</taxon>
        <taxon>Diphyllobothriidea</taxon>
        <taxon>Diphyllobothriidae</taxon>
        <taxon>Dibothriocephalus</taxon>
    </lineage>
</organism>
<accession>A0A3P7PR41</accession>
<proteinExistence type="predicted"/>
<gene>
    <name evidence="2" type="ORF">DILT_LOCUS14017</name>
</gene>
<protein>
    <submittedName>
        <fullName evidence="2">Uncharacterized protein</fullName>
    </submittedName>
</protein>